<feature type="domain" description="Glycosyltransferase RgtA/B/C/D-like" evidence="9">
    <location>
        <begin position="79"/>
        <end position="174"/>
    </location>
</feature>
<keyword evidence="2" id="KW-1003">Cell membrane</keyword>
<protein>
    <recommendedName>
        <fullName evidence="9">Glycosyltransferase RgtA/B/C/D-like domain-containing protein</fullName>
    </recommendedName>
</protein>
<gene>
    <name evidence="10" type="ORF">GCM10009850_093000</name>
</gene>
<dbReference type="PANTHER" id="PTHR33908:SF3">
    <property type="entry name" value="UNDECAPRENYL PHOSPHATE-ALPHA-4-AMINO-4-DEOXY-L-ARABINOSE ARABINOSYL TRANSFERASE"/>
    <property type="match status" value="1"/>
</dbReference>
<dbReference type="RefSeq" id="WP_344490210.1">
    <property type="nucleotide sequence ID" value="NZ_BAAAQX010000036.1"/>
</dbReference>
<comment type="caution">
    <text evidence="10">The sequence shown here is derived from an EMBL/GenBank/DDBJ whole genome shotgun (WGS) entry which is preliminary data.</text>
</comment>
<accession>A0ABP5PSB5</accession>
<evidence type="ECO:0000256" key="1">
    <source>
        <dbReference type="ARBA" id="ARBA00004651"/>
    </source>
</evidence>
<keyword evidence="5 8" id="KW-0812">Transmembrane</keyword>
<keyword evidence="11" id="KW-1185">Reference proteome</keyword>
<keyword evidence="6 8" id="KW-1133">Transmembrane helix</keyword>
<dbReference type="EMBL" id="BAAAQX010000036">
    <property type="protein sequence ID" value="GAA2213837.1"/>
    <property type="molecule type" value="Genomic_DNA"/>
</dbReference>
<proteinExistence type="predicted"/>
<evidence type="ECO:0000256" key="8">
    <source>
        <dbReference type="SAM" id="Phobius"/>
    </source>
</evidence>
<feature type="transmembrane region" description="Helical" evidence="8">
    <location>
        <begin position="21"/>
        <end position="39"/>
    </location>
</feature>
<dbReference type="InterPro" id="IPR050297">
    <property type="entry name" value="LipidA_mod_glycosyltrf_83"/>
</dbReference>
<evidence type="ECO:0000256" key="7">
    <source>
        <dbReference type="ARBA" id="ARBA00023136"/>
    </source>
</evidence>
<evidence type="ECO:0000259" key="9">
    <source>
        <dbReference type="Pfam" id="PF13231"/>
    </source>
</evidence>
<dbReference type="InterPro" id="IPR038731">
    <property type="entry name" value="RgtA/B/C-like"/>
</dbReference>
<feature type="transmembrane region" description="Helical" evidence="8">
    <location>
        <begin position="133"/>
        <end position="157"/>
    </location>
</feature>
<evidence type="ECO:0000256" key="5">
    <source>
        <dbReference type="ARBA" id="ARBA00022692"/>
    </source>
</evidence>
<dbReference type="Pfam" id="PF13231">
    <property type="entry name" value="PMT_2"/>
    <property type="match status" value="1"/>
</dbReference>
<comment type="subcellular location">
    <subcellularLocation>
        <location evidence="1">Cell membrane</location>
        <topology evidence="1">Multi-pass membrane protein</topology>
    </subcellularLocation>
</comment>
<evidence type="ECO:0000256" key="2">
    <source>
        <dbReference type="ARBA" id="ARBA00022475"/>
    </source>
</evidence>
<keyword evidence="3" id="KW-0328">Glycosyltransferase</keyword>
<evidence type="ECO:0000256" key="3">
    <source>
        <dbReference type="ARBA" id="ARBA00022676"/>
    </source>
</evidence>
<name>A0ABP5PSB5_9ACTN</name>
<evidence type="ECO:0000256" key="6">
    <source>
        <dbReference type="ARBA" id="ARBA00022989"/>
    </source>
</evidence>
<evidence type="ECO:0000256" key="4">
    <source>
        <dbReference type="ARBA" id="ARBA00022679"/>
    </source>
</evidence>
<sequence>MARLTSVARRRASPAGGDPAWARPVLVVLLAGTAVLYTWRLSAAEWANSFCSAAVQAGASSWKAFFFGSSDAAGAITVDKPPAALWPMAISARLFGVNSWSILLPQALMGVATVATVSAAVRRALAGAVPARVEAGAGLLAGAVLALTPVATLMFRFNNPDALLVLLLTVAAYAPRWGCGVGGCWSPARCSA</sequence>
<organism evidence="10 11">
    <name type="scientific">Nonomuraea monospora</name>
    <dbReference type="NCBI Taxonomy" id="568818"/>
    <lineage>
        <taxon>Bacteria</taxon>
        <taxon>Bacillati</taxon>
        <taxon>Actinomycetota</taxon>
        <taxon>Actinomycetes</taxon>
        <taxon>Streptosporangiales</taxon>
        <taxon>Streptosporangiaceae</taxon>
        <taxon>Nonomuraea</taxon>
    </lineage>
</organism>
<reference evidence="11" key="1">
    <citation type="journal article" date="2019" name="Int. J. Syst. Evol. Microbiol.">
        <title>The Global Catalogue of Microorganisms (GCM) 10K type strain sequencing project: providing services to taxonomists for standard genome sequencing and annotation.</title>
        <authorList>
            <consortium name="The Broad Institute Genomics Platform"/>
            <consortium name="The Broad Institute Genome Sequencing Center for Infectious Disease"/>
            <person name="Wu L."/>
            <person name="Ma J."/>
        </authorList>
    </citation>
    <scope>NUCLEOTIDE SEQUENCE [LARGE SCALE GENOMIC DNA]</scope>
    <source>
        <strain evidence="11">JCM 16114</strain>
    </source>
</reference>
<keyword evidence="4" id="KW-0808">Transferase</keyword>
<feature type="transmembrane region" description="Helical" evidence="8">
    <location>
        <begin position="102"/>
        <end position="121"/>
    </location>
</feature>
<evidence type="ECO:0000313" key="11">
    <source>
        <dbReference type="Proteomes" id="UP001499843"/>
    </source>
</evidence>
<keyword evidence="7 8" id="KW-0472">Membrane</keyword>
<dbReference type="PANTHER" id="PTHR33908">
    <property type="entry name" value="MANNOSYLTRANSFERASE YKCB-RELATED"/>
    <property type="match status" value="1"/>
</dbReference>
<dbReference type="Proteomes" id="UP001499843">
    <property type="component" value="Unassembled WGS sequence"/>
</dbReference>
<evidence type="ECO:0000313" key="10">
    <source>
        <dbReference type="EMBL" id="GAA2213837.1"/>
    </source>
</evidence>